<reference evidence="3" key="1">
    <citation type="journal article" date="2015" name="MBio">
        <title>Genome-Resolved Metagenomic Analysis Reveals Roles for Candidate Phyla and Other Microbial Community Members in Biogeochemical Transformations in Oil Reservoirs.</title>
        <authorList>
            <person name="Hu P."/>
            <person name="Tom L."/>
            <person name="Singh A."/>
            <person name="Thomas B.C."/>
            <person name="Baker B.J."/>
            <person name="Piceno Y.M."/>
            <person name="Andersen G.L."/>
            <person name="Banfield J.F."/>
        </authorList>
    </citation>
    <scope>NUCLEOTIDE SEQUENCE [LARGE SCALE GENOMIC DNA]</scope>
</reference>
<comment type="caution">
    <text evidence="2">The sequence shown here is derived from an EMBL/GenBank/DDBJ whole genome shotgun (WGS) entry which is preliminary data.</text>
</comment>
<organism evidence="2 3">
    <name type="scientific">candidate division TA06 bacterium 34_109</name>
    <dbReference type="NCBI Taxonomy" id="1635277"/>
    <lineage>
        <taxon>Bacteria</taxon>
        <taxon>Bacteria division TA06</taxon>
    </lineage>
</organism>
<gene>
    <name evidence="2" type="ORF">XE03_0300</name>
</gene>
<evidence type="ECO:0000256" key="1">
    <source>
        <dbReference type="SAM" id="Coils"/>
    </source>
</evidence>
<keyword evidence="1" id="KW-0175">Coiled coil</keyword>
<dbReference type="AlphaFoldDB" id="A0A101I2X6"/>
<protein>
    <submittedName>
        <fullName evidence="2">Uncharacterized protein</fullName>
    </submittedName>
</protein>
<name>A0A101I2X6_UNCT6</name>
<evidence type="ECO:0000313" key="2">
    <source>
        <dbReference type="EMBL" id="KUK87781.1"/>
    </source>
</evidence>
<feature type="coiled-coil region" evidence="1">
    <location>
        <begin position="222"/>
        <end position="252"/>
    </location>
</feature>
<proteinExistence type="predicted"/>
<sequence length="258" mass="31296">METNKNYNQIIIFFEENSFSVYKRKNEKEQQIYININDNISKRSQIEPIDVKYIFFKNESGFLNIASTEKIGKKTTFSEIISNYDDFGKDSIETILYEIKRHIEYSESYKIIIVCEKEEDFTIVKQSFSEMNNIESIKFQPLSEKDLEISKIYPILRRENKIYENRIVQFREPIRVSKEKFSYELISENENIKLIIKSDSDSIKRFYTNIFIDFILNREYFFKVYENENRRIKEEIDKIKDLNLRIENLLKRLDLLFN</sequence>
<accession>A0A101I2X6</accession>
<dbReference type="EMBL" id="LGGX01000002">
    <property type="protein sequence ID" value="KUK87781.1"/>
    <property type="molecule type" value="Genomic_DNA"/>
</dbReference>
<evidence type="ECO:0000313" key="3">
    <source>
        <dbReference type="Proteomes" id="UP000053467"/>
    </source>
</evidence>
<dbReference type="Proteomes" id="UP000053467">
    <property type="component" value="Unassembled WGS sequence"/>
</dbReference>